<dbReference type="Proteomes" id="UP001159428">
    <property type="component" value="Unassembled WGS sequence"/>
</dbReference>
<protein>
    <submittedName>
        <fullName evidence="3">Uncharacterized protein</fullName>
    </submittedName>
</protein>
<name>A0AAU9WVB9_9CNID</name>
<dbReference type="GO" id="GO:0016857">
    <property type="term" value="F:racemase and epimerase activity, acting on carbohydrates and derivatives"/>
    <property type="evidence" value="ECO:0007669"/>
    <property type="project" value="InterPro"/>
</dbReference>
<dbReference type="Gene3D" id="3.20.20.70">
    <property type="entry name" value="Aldolase class I"/>
    <property type="match status" value="1"/>
</dbReference>
<evidence type="ECO:0000313" key="3">
    <source>
        <dbReference type="EMBL" id="CAH3127073.1"/>
    </source>
</evidence>
<keyword evidence="1" id="KW-0479">Metal-binding</keyword>
<dbReference type="AlphaFoldDB" id="A0AAU9WVB9"/>
<dbReference type="SUPFAM" id="SSF51366">
    <property type="entry name" value="Ribulose-phoshate binding barrel"/>
    <property type="match status" value="1"/>
</dbReference>
<dbReference type="InterPro" id="IPR013785">
    <property type="entry name" value="Aldolase_TIM"/>
</dbReference>
<dbReference type="GO" id="GO:0046872">
    <property type="term" value="F:metal ion binding"/>
    <property type="evidence" value="ECO:0007669"/>
    <property type="project" value="UniProtKB-KW"/>
</dbReference>
<dbReference type="InterPro" id="IPR000056">
    <property type="entry name" value="Ribul_P_3_epim-like"/>
</dbReference>
<evidence type="ECO:0000256" key="2">
    <source>
        <dbReference type="ARBA" id="ARBA00023235"/>
    </source>
</evidence>
<evidence type="ECO:0000313" key="4">
    <source>
        <dbReference type="Proteomes" id="UP001159428"/>
    </source>
</evidence>
<keyword evidence="2" id="KW-0413">Isomerase</keyword>
<dbReference type="PANTHER" id="PTHR11749">
    <property type="entry name" value="RIBULOSE-5-PHOSPHATE-3-EPIMERASE"/>
    <property type="match status" value="1"/>
</dbReference>
<dbReference type="InterPro" id="IPR011060">
    <property type="entry name" value="RibuloseP-bd_barrel"/>
</dbReference>
<keyword evidence="4" id="KW-1185">Reference proteome</keyword>
<reference evidence="3 4" key="1">
    <citation type="submission" date="2022-05" db="EMBL/GenBank/DDBJ databases">
        <authorList>
            <consortium name="Genoscope - CEA"/>
            <person name="William W."/>
        </authorList>
    </citation>
    <scope>NUCLEOTIDE SEQUENCE [LARGE SCALE GENOMIC DNA]</scope>
</reference>
<evidence type="ECO:0000256" key="1">
    <source>
        <dbReference type="ARBA" id="ARBA00022723"/>
    </source>
</evidence>
<dbReference type="Pfam" id="PF00834">
    <property type="entry name" value="Ribul_P_3_epim"/>
    <property type="match status" value="1"/>
</dbReference>
<sequence>MDGHFVPNLTFGTLLVKCLRKKVPNAFFGIHDYHKLTNDNFWVGDMADAGADQYTFHLEATDKLVDLINQIKEAGMKVNFLIFFVKVCIGIKPNTSVEAVMPFVKLVDMVLVDSGAWIWRTKVHDRHISKGQTP</sequence>
<accession>A0AAU9WVB9</accession>
<dbReference type="GO" id="GO:0005975">
    <property type="term" value="P:carbohydrate metabolic process"/>
    <property type="evidence" value="ECO:0007669"/>
    <property type="project" value="InterPro"/>
</dbReference>
<dbReference type="EMBL" id="CALNXJ010000022">
    <property type="protein sequence ID" value="CAH3127073.1"/>
    <property type="molecule type" value="Genomic_DNA"/>
</dbReference>
<gene>
    <name evidence="3" type="ORF">PMEA_00012860</name>
</gene>
<comment type="caution">
    <text evidence="3">The sequence shown here is derived from an EMBL/GenBank/DDBJ whole genome shotgun (WGS) entry which is preliminary data.</text>
</comment>
<organism evidence="3 4">
    <name type="scientific">Pocillopora meandrina</name>
    <dbReference type="NCBI Taxonomy" id="46732"/>
    <lineage>
        <taxon>Eukaryota</taxon>
        <taxon>Metazoa</taxon>
        <taxon>Cnidaria</taxon>
        <taxon>Anthozoa</taxon>
        <taxon>Hexacorallia</taxon>
        <taxon>Scleractinia</taxon>
        <taxon>Astrocoeniina</taxon>
        <taxon>Pocilloporidae</taxon>
        <taxon>Pocillopora</taxon>
    </lineage>
</organism>
<proteinExistence type="predicted"/>